<reference evidence="2" key="1">
    <citation type="submission" date="2022-11" db="UniProtKB">
        <authorList>
            <consortium name="WormBaseParasite"/>
        </authorList>
    </citation>
    <scope>IDENTIFICATION</scope>
</reference>
<protein>
    <submittedName>
        <fullName evidence="2">Uncharacterized protein</fullName>
    </submittedName>
</protein>
<dbReference type="Proteomes" id="UP000887565">
    <property type="component" value="Unplaced"/>
</dbReference>
<keyword evidence="1" id="KW-1185">Reference proteome</keyword>
<dbReference type="AlphaFoldDB" id="A0A915J8A4"/>
<name>A0A915J8A4_ROMCU</name>
<accession>A0A915J8A4</accession>
<sequence>MLVIFSINFDERFDNISSDNVLSSGRQNGRLAKKKQPKEFEQQELIFYFVEDMEYMLENADFCFFTTIR</sequence>
<organism evidence="1 2">
    <name type="scientific">Romanomermis culicivorax</name>
    <name type="common">Nematode worm</name>
    <dbReference type="NCBI Taxonomy" id="13658"/>
    <lineage>
        <taxon>Eukaryota</taxon>
        <taxon>Metazoa</taxon>
        <taxon>Ecdysozoa</taxon>
        <taxon>Nematoda</taxon>
        <taxon>Enoplea</taxon>
        <taxon>Dorylaimia</taxon>
        <taxon>Mermithida</taxon>
        <taxon>Mermithoidea</taxon>
        <taxon>Mermithidae</taxon>
        <taxon>Romanomermis</taxon>
    </lineage>
</organism>
<evidence type="ECO:0000313" key="1">
    <source>
        <dbReference type="Proteomes" id="UP000887565"/>
    </source>
</evidence>
<evidence type="ECO:0000313" key="2">
    <source>
        <dbReference type="WBParaSite" id="nRc.2.0.1.t21983-RA"/>
    </source>
</evidence>
<proteinExistence type="predicted"/>
<dbReference type="WBParaSite" id="nRc.2.0.1.t21983-RA">
    <property type="protein sequence ID" value="nRc.2.0.1.t21983-RA"/>
    <property type="gene ID" value="nRc.2.0.1.g21983"/>
</dbReference>